<protein>
    <recommendedName>
        <fullName evidence="6">Pentatricopeptide repeat-containing protein</fullName>
    </recommendedName>
</protein>
<feature type="repeat" description="PPR" evidence="3">
    <location>
        <begin position="339"/>
        <end position="373"/>
    </location>
</feature>
<dbReference type="InterPro" id="IPR011990">
    <property type="entry name" value="TPR-like_helical_dom_sf"/>
</dbReference>
<evidence type="ECO:0008006" key="6">
    <source>
        <dbReference type="Google" id="ProtNLM"/>
    </source>
</evidence>
<dbReference type="InterPro" id="IPR002885">
    <property type="entry name" value="PPR_rpt"/>
</dbReference>
<accession>A0A835VBV6</accession>
<dbReference type="NCBIfam" id="TIGR00756">
    <property type="entry name" value="PPR"/>
    <property type="match status" value="8"/>
</dbReference>
<name>A0A835VBV6_VANPL</name>
<dbReference type="OrthoDB" id="10056939at2759"/>
<evidence type="ECO:0000256" key="1">
    <source>
        <dbReference type="ARBA" id="ARBA00007626"/>
    </source>
</evidence>
<dbReference type="AlphaFoldDB" id="A0A835VBV6"/>
<sequence length="594" mass="66710">MRDVRQLDRIRLLFGRQRFLSSVEGRGSTEAPSPDDVAELILRQKSAALALQTFRWALRLPSFTPTPSLYRAVIRSLLSFRRLDSAIEVLSNLPSPPDDAMLVALFRSLGHNHMTRRALQLLDELPARFRLPSSPSLKVLNSVLDILVKENIDLARSFFRKKMKGRGDEYTFGILMKGLCRTNRIAEGFKLLTLMKSSDSKPNPVIYNTLIHALCRNGNVGKARSVMAEMEHPSEVTFNILISAYCKEGNLVQALVMLEKSFDFGFVPDPITVTKIVEALCSNDRAMEAVEILERVEKKGGIVDAVACNALIKGFCDMAKPGLGRRFMREMERKGCLPNLQTYNTLISGFCNSAKMDSAMDLFREMGMDGITPGFVTYVTLIGGHCWSGRVDDGLKLLDFMEEQTVGKESKVAPYNSILYGFYKEGRMGDARKFLTTRMATSFPRATEKSLRILEFCSDSRISEAMLVYDEMVKEGDLPSVLVYDCLVQGLSELGEVREAFDMMNVMVDKRFFPMSSTFNALIRGFCRVGRFRNASKLMEEMENRKCMPDADSYSPLVCGLCENGEFDKAYGFVVQMVEGVDSSSLHMELLACE</sequence>
<feature type="repeat" description="PPR" evidence="3">
    <location>
        <begin position="480"/>
        <end position="514"/>
    </location>
</feature>
<dbReference type="PANTHER" id="PTHR47938:SF35">
    <property type="entry name" value="PENTATRICOPEPTIDE REPEAT-CONTAINING PROTEIN 4, MITOCHONDRIAL-RELATED"/>
    <property type="match status" value="1"/>
</dbReference>
<dbReference type="EMBL" id="JADCNL010000002">
    <property type="protein sequence ID" value="KAG0491708.1"/>
    <property type="molecule type" value="Genomic_DNA"/>
</dbReference>
<dbReference type="GO" id="GO:0003729">
    <property type="term" value="F:mRNA binding"/>
    <property type="evidence" value="ECO:0007669"/>
    <property type="project" value="TreeGrafter"/>
</dbReference>
<dbReference type="Proteomes" id="UP000636800">
    <property type="component" value="Chromosome 2"/>
</dbReference>
<keyword evidence="5" id="KW-1185">Reference proteome</keyword>
<dbReference type="Pfam" id="PF12854">
    <property type="entry name" value="PPR_1"/>
    <property type="match status" value="3"/>
</dbReference>
<organism evidence="4 5">
    <name type="scientific">Vanilla planifolia</name>
    <name type="common">Vanilla</name>
    <dbReference type="NCBI Taxonomy" id="51239"/>
    <lineage>
        <taxon>Eukaryota</taxon>
        <taxon>Viridiplantae</taxon>
        <taxon>Streptophyta</taxon>
        <taxon>Embryophyta</taxon>
        <taxon>Tracheophyta</taxon>
        <taxon>Spermatophyta</taxon>
        <taxon>Magnoliopsida</taxon>
        <taxon>Liliopsida</taxon>
        <taxon>Asparagales</taxon>
        <taxon>Orchidaceae</taxon>
        <taxon>Vanilloideae</taxon>
        <taxon>Vanilleae</taxon>
        <taxon>Vanilla</taxon>
    </lineage>
</organism>
<feature type="repeat" description="PPR" evidence="3">
    <location>
        <begin position="550"/>
        <end position="580"/>
    </location>
</feature>
<dbReference type="PROSITE" id="PS51375">
    <property type="entry name" value="PPR"/>
    <property type="match status" value="9"/>
</dbReference>
<feature type="repeat" description="PPR" evidence="3">
    <location>
        <begin position="374"/>
        <end position="408"/>
    </location>
</feature>
<keyword evidence="2" id="KW-0677">Repeat</keyword>
<evidence type="ECO:0000256" key="3">
    <source>
        <dbReference type="PROSITE-ProRule" id="PRU00708"/>
    </source>
</evidence>
<dbReference type="Pfam" id="PF01535">
    <property type="entry name" value="PPR"/>
    <property type="match status" value="4"/>
</dbReference>
<feature type="repeat" description="PPR" evidence="3">
    <location>
        <begin position="203"/>
        <end position="233"/>
    </location>
</feature>
<reference evidence="4 5" key="1">
    <citation type="journal article" date="2020" name="Nat. Food">
        <title>A phased Vanilla planifolia genome enables genetic improvement of flavour and production.</title>
        <authorList>
            <person name="Hasing T."/>
            <person name="Tang H."/>
            <person name="Brym M."/>
            <person name="Khazi F."/>
            <person name="Huang T."/>
            <person name="Chambers A.H."/>
        </authorList>
    </citation>
    <scope>NUCLEOTIDE SEQUENCE [LARGE SCALE GENOMIC DNA]</scope>
    <source>
        <tissue evidence="4">Leaf</tissue>
    </source>
</reference>
<evidence type="ECO:0000313" key="5">
    <source>
        <dbReference type="Proteomes" id="UP000636800"/>
    </source>
</evidence>
<evidence type="ECO:0000313" key="4">
    <source>
        <dbReference type="EMBL" id="KAG0491708.1"/>
    </source>
</evidence>
<dbReference type="Gene3D" id="1.25.40.10">
    <property type="entry name" value="Tetratricopeptide repeat domain"/>
    <property type="match status" value="5"/>
</dbReference>
<comment type="similarity">
    <text evidence="1">Belongs to the PPR family. P subfamily.</text>
</comment>
<feature type="repeat" description="PPR" evidence="3">
    <location>
        <begin position="515"/>
        <end position="549"/>
    </location>
</feature>
<feature type="repeat" description="PPR" evidence="3">
    <location>
        <begin position="234"/>
        <end position="268"/>
    </location>
</feature>
<proteinExistence type="inferred from homology"/>
<gene>
    <name evidence="4" type="ORF">HPP92_005106</name>
</gene>
<dbReference type="Pfam" id="PF13041">
    <property type="entry name" value="PPR_2"/>
    <property type="match status" value="2"/>
</dbReference>
<dbReference type="PANTHER" id="PTHR47938">
    <property type="entry name" value="RESPIRATORY COMPLEX I CHAPERONE (CIA84), PUTATIVE (AFU_ORTHOLOGUE AFUA_2G06020)-RELATED"/>
    <property type="match status" value="1"/>
</dbReference>
<comment type="caution">
    <text evidence="4">The sequence shown here is derived from an EMBL/GenBank/DDBJ whole genome shotgun (WGS) entry which is preliminary data.</text>
</comment>
<feature type="repeat" description="PPR" evidence="3">
    <location>
        <begin position="304"/>
        <end position="338"/>
    </location>
</feature>
<feature type="repeat" description="PPR" evidence="3">
    <location>
        <begin position="168"/>
        <end position="202"/>
    </location>
</feature>
<evidence type="ECO:0000256" key="2">
    <source>
        <dbReference type="ARBA" id="ARBA00022737"/>
    </source>
</evidence>